<organism evidence="2 3">
    <name type="scientific">Aldrovandia affinis</name>
    <dbReference type="NCBI Taxonomy" id="143900"/>
    <lineage>
        <taxon>Eukaryota</taxon>
        <taxon>Metazoa</taxon>
        <taxon>Chordata</taxon>
        <taxon>Craniata</taxon>
        <taxon>Vertebrata</taxon>
        <taxon>Euteleostomi</taxon>
        <taxon>Actinopterygii</taxon>
        <taxon>Neopterygii</taxon>
        <taxon>Teleostei</taxon>
        <taxon>Notacanthiformes</taxon>
        <taxon>Halosauridae</taxon>
        <taxon>Aldrovandia</taxon>
    </lineage>
</organism>
<proteinExistence type="predicted"/>
<dbReference type="Proteomes" id="UP001221898">
    <property type="component" value="Unassembled WGS sequence"/>
</dbReference>
<keyword evidence="3" id="KW-1185">Reference proteome</keyword>
<protein>
    <submittedName>
        <fullName evidence="2">Uncharacterized protein</fullName>
    </submittedName>
</protein>
<accession>A0AAD7SPK7</accession>
<evidence type="ECO:0000256" key="1">
    <source>
        <dbReference type="SAM" id="MobiDB-lite"/>
    </source>
</evidence>
<sequence>MGRTRQTVAFDTGHKATGKQTASQWEFTNTEADTCVEDKHSTMSGIGRASATPDTQRSAVRESPRAGPAATAVTNNRGPAGFLLLFTRTVSCLLFALKKLYPLRTRGKKGLG</sequence>
<dbReference type="AlphaFoldDB" id="A0AAD7SPK7"/>
<evidence type="ECO:0000313" key="3">
    <source>
        <dbReference type="Proteomes" id="UP001221898"/>
    </source>
</evidence>
<gene>
    <name evidence="2" type="ORF">AAFF_G00305670</name>
</gene>
<name>A0AAD7SPK7_9TELE</name>
<feature type="region of interest" description="Disordered" evidence="1">
    <location>
        <begin position="1"/>
        <end position="24"/>
    </location>
</feature>
<evidence type="ECO:0000313" key="2">
    <source>
        <dbReference type="EMBL" id="KAJ8406336.1"/>
    </source>
</evidence>
<reference evidence="2" key="1">
    <citation type="journal article" date="2023" name="Science">
        <title>Genome structures resolve the early diversification of teleost fishes.</title>
        <authorList>
            <person name="Parey E."/>
            <person name="Louis A."/>
            <person name="Montfort J."/>
            <person name="Bouchez O."/>
            <person name="Roques C."/>
            <person name="Iampietro C."/>
            <person name="Lluch J."/>
            <person name="Castinel A."/>
            <person name="Donnadieu C."/>
            <person name="Desvignes T."/>
            <person name="Floi Bucao C."/>
            <person name="Jouanno E."/>
            <person name="Wen M."/>
            <person name="Mejri S."/>
            <person name="Dirks R."/>
            <person name="Jansen H."/>
            <person name="Henkel C."/>
            <person name="Chen W.J."/>
            <person name="Zahm M."/>
            <person name="Cabau C."/>
            <person name="Klopp C."/>
            <person name="Thompson A.W."/>
            <person name="Robinson-Rechavi M."/>
            <person name="Braasch I."/>
            <person name="Lecointre G."/>
            <person name="Bobe J."/>
            <person name="Postlethwait J.H."/>
            <person name="Berthelot C."/>
            <person name="Roest Crollius H."/>
            <person name="Guiguen Y."/>
        </authorList>
    </citation>
    <scope>NUCLEOTIDE SEQUENCE</scope>
    <source>
        <strain evidence="2">NC1722</strain>
    </source>
</reference>
<comment type="caution">
    <text evidence="2">The sequence shown here is derived from an EMBL/GenBank/DDBJ whole genome shotgun (WGS) entry which is preliminary data.</text>
</comment>
<feature type="region of interest" description="Disordered" evidence="1">
    <location>
        <begin position="40"/>
        <end position="74"/>
    </location>
</feature>
<dbReference type="EMBL" id="JAINUG010000044">
    <property type="protein sequence ID" value="KAJ8406336.1"/>
    <property type="molecule type" value="Genomic_DNA"/>
</dbReference>